<dbReference type="InterPro" id="IPR052340">
    <property type="entry name" value="RNase_Y/CdgJ"/>
</dbReference>
<dbReference type="Pfam" id="PF08668">
    <property type="entry name" value="HDOD"/>
    <property type="match status" value="1"/>
</dbReference>
<comment type="caution">
    <text evidence="3">The sequence shown here is derived from an EMBL/GenBank/DDBJ whole genome shotgun (WGS) entry which is preliminary data.</text>
</comment>
<proteinExistence type="predicted"/>
<dbReference type="AlphaFoldDB" id="A0A3D1JCR8"/>
<sequence length="286" mass="31408">MAMKVTLEQLIRAAGELPPMPQAAQKALQLIRDPEVNMGEVAAVLAVDQVLSGLVLRMANSAFYGLPGRVVTVHQAVMVLGSNAVRDMLLASTVAGYLSRPLPGYALPGGALWRHALGVAIGARWIFEKRRWKGTDEVYYAGLLCDIGKLPFEKLLRGVQAEAGEWLHGSFLEMERQYFGIDHALLGAEIGRRWHLPDELITAIAHHHQPATASQYREMVAAVHVADAAMMMLGVGVGVDGLRYRLDGDALDLLGFEESEMEELIRQVTDQIYLAELFLSDRAPGW</sequence>
<dbReference type="PANTHER" id="PTHR33525">
    <property type="match status" value="1"/>
</dbReference>
<evidence type="ECO:0000259" key="2">
    <source>
        <dbReference type="PROSITE" id="PS51833"/>
    </source>
</evidence>
<reference evidence="3 4" key="1">
    <citation type="journal article" date="2018" name="Nat. Biotechnol.">
        <title>A standardized bacterial taxonomy based on genome phylogeny substantially revises the tree of life.</title>
        <authorList>
            <person name="Parks D.H."/>
            <person name="Chuvochina M."/>
            <person name="Waite D.W."/>
            <person name="Rinke C."/>
            <person name="Skarshewski A."/>
            <person name="Chaumeil P.A."/>
            <person name="Hugenholtz P."/>
        </authorList>
    </citation>
    <scope>NUCLEOTIDE SEQUENCE [LARGE SCALE GENOMIC DNA]</scope>
    <source>
        <strain evidence="3">UBA8781</strain>
    </source>
</reference>
<feature type="domain" description="HD" evidence="1">
    <location>
        <begin position="112"/>
        <end position="232"/>
    </location>
</feature>
<feature type="domain" description="HDOD" evidence="2">
    <location>
        <begin position="17"/>
        <end position="210"/>
    </location>
</feature>
<dbReference type="InterPro" id="IPR006674">
    <property type="entry name" value="HD_domain"/>
</dbReference>
<dbReference type="InterPro" id="IPR013976">
    <property type="entry name" value="HDOD"/>
</dbReference>
<accession>A0A3D1JCR8</accession>
<dbReference type="InterPro" id="IPR003607">
    <property type="entry name" value="HD/PDEase_dom"/>
</dbReference>
<dbReference type="PROSITE" id="PS51831">
    <property type="entry name" value="HD"/>
    <property type="match status" value="1"/>
</dbReference>
<evidence type="ECO:0000313" key="4">
    <source>
        <dbReference type="Proteomes" id="UP000264141"/>
    </source>
</evidence>
<dbReference type="Gene3D" id="1.10.3210.10">
    <property type="entry name" value="Hypothetical protein af1432"/>
    <property type="match status" value="1"/>
</dbReference>
<evidence type="ECO:0000259" key="1">
    <source>
        <dbReference type="PROSITE" id="PS51831"/>
    </source>
</evidence>
<dbReference type="CDD" id="cd00077">
    <property type="entry name" value="HDc"/>
    <property type="match status" value="1"/>
</dbReference>
<dbReference type="Proteomes" id="UP000264141">
    <property type="component" value="Unassembled WGS sequence"/>
</dbReference>
<dbReference type="PANTHER" id="PTHR33525:SF3">
    <property type="entry name" value="RIBONUCLEASE Y"/>
    <property type="match status" value="1"/>
</dbReference>
<gene>
    <name evidence="3" type="ORF">DEQ80_00400</name>
</gene>
<name>A0A3D1JCR8_9CHLR</name>
<organism evidence="3 4">
    <name type="scientific">Anaerolinea thermolimosa</name>
    <dbReference type="NCBI Taxonomy" id="229919"/>
    <lineage>
        <taxon>Bacteria</taxon>
        <taxon>Bacillati</taxon>
        <taxon>Chloroflexota</taxon>
        <taxon>Anaerolineae</taxon>
        <taxon>Anaerolineales</taxon>
        <taxon>Anaerolineaceae</taxon>
        <taxon>Anaerolinea</taxon>
    </lineage>
</organism>
<dbReference type="EMBL" id="DPBP01000002">
    <property type="protein sequence ID" value="HCE16293.1"/>
    <property type="molecule type" value="Genomic_DNA"/>
</dbReference>
<dbReference type="STRING" id="229919.GCA_001050195_02735"/>
<dbReference type="SUPFAM" id="SSF109604">
    <property type="entry name" value="HD-domain/PDEase-like"/>
    <property type="match status" value="1"/>
</dbReference>
<evidence type="ECO:0000313" key="3">
    <source>
        <dbReference type="EMBL" id="HCE16293.1"/>
    </source>
</evidence>
<dbReference type="PROSITE" id="PS51833">
    <property type="entry name" value="HDOD"/>
    <property type="match status" value="1"/>
</dbReference>
<protein>
    <submittedName>
        <fullName evidence="3">Uncharacterized protein</fullName>
    </submittedName>
</protein>